<evidence type="ECO:0000313" key="1">
    <source>
        <dbReference type="EMBL" id="MRX55517.1"/>
    </source>
</evidence>
<evidence type="ECO:0000313" key="2">
    <source>
        <dbReference type="Proteomes" id="UP000441585"/>
    </source>
</evidence>
<dbReference type="AlphaFoldDB" id="A0A6I2ME65"/>
<gene>
    <name evidence="1" type="ORF">GJU41_16255</name>
</gene>
<proteinExistence type="predicted"/>
<dbReference type="InterPro" id="IPR025914">
    <property type="entry name" value="SpoVAE"/>
</dbReference>
<dbReference type="Pfam" id="PF14097">
    <property type="entry name" value="SpoVAE"/>
    <property type="match status" value="1"/>
</dbReference>
<comment type="caution">
    <text evidence="1">The sequence shown here is derived from an EMBL/GenBank/DDBJ whole genome shotgun (WGS) entry which is preliminary data.</text>
</comment>
<dbReference type="EMBL" id="WKKF01000005">
    <property type="protein sequence ID" value="MRX55517.1"/>
    <property type="molecule type" value="Genomic_DNA"/>
</dbReference>
<accession>A0A6I2ME65</accession>
<organism evidence="1 2">
    <name type="scientific">Metabacillus idriensis</name>
    <dbReference type="NCBI Taxonomy" id="324768"/>
    <lineage>
        <taxon>Bacteria</taxon>
        <taxon>Bacillati</taxon>
        <taxon>Bacillota</taxon>
        <taxon>Bacilli</taxon>
        <taxon>Bacillales</taxon>
        <taxon>Bacillaceae</taxon>
        <taxon>Metabacillus</taxon>
    </lineage>
</organism>
<sequence length="201" mass="21950">MTETRRVILVTDGDVYAAKTIAYAAKQIGGRCISQSKGNPTFLTGPEIVKLILKTPYDPVFVMFDDCGLLEEGPGERAMKYVAEHPQVDVLGVIAVAAKTHGSEWTNIDVSIDRDGLISEYGVDKSGIREFEVGKMTGDTVYCLDKLDVPIIVGIGDIGKMSRKDSLDHGSPITMKAVELILERSGMADERKRETKDINLS</sequence>
<reference evidence="1 2" key="1">
    <citation type="submission" date="2019-11" db="EMBL/GenBank/DDBJ databases">
        <title>Bacillus idriensis genome.</title>
        <authorList>
            <person name="Konopka E.N."/>
            <person name="Newman J.D."/>
        </authorList>
    </citation>
    <scope>NUCLEOTIDE SEQUENCE [LARGE SCALE GENOMIC DNA]</scope>
    <source>
        <strain evidence="1 2">DSM 19097</strain>
    </source>
</reference>
<dbReference type="Proteomes" id="UP000441585">
    <property type="component" value="Unassembled WGS sequence"/>
</dbReference>
<keyword evidence="2" id="KW-1185">Reference proteome</keyword>
<dbReference type="RefSeq" id="WP_070877606.1">
    <property type="nucleotide sequence ID" value="NZ_CAJFZX010000001.1"/>
</dbReference>
<protein>
    <submittedName>
        <fullName evidence="1">Stage V sporulation protein AE</fullName>
    </submittedName>
</protein>
<name>A0A6I2ME65_9BACI</name>